<dbReference type="SUPFAM" id="SSF63829">
    <property type="entry name" value="Calcium-dependent phosphotriesterase"/>
    <property type="match status" value="1"/>
</dbReference>
<evidence type="ECO:0000313" key="2">
    <source>
        <dbReference type="EMBL" id="QDV38114.1"/>
    </source>
</evidence>
<proteinExistence type="predicted"/>
<dbReference type="RefSeq" id="WP_145276363.1">
    <property type="nucleotide sequence ID" value="NZ_CP036426.1"/>
</dbReference>
<reference evidence="2 3" key="1">
    <citation type="submission" date="2019-02" db="EMBL/GenBank/DDBJ databases">
        <title>Deep-cultivation of Planctomycetes and their phenomic and genomic characterization uncovers novel biology.</title>
        <authorList>
            <person name="Wiegand S."/>
            <person name="Jogler M."/>
            <person name="Boedeker C."/>
            <person name="Pinto D."/>
            <person name="Vollmers J."/>
            <person name="Rivas-Marin E."/>
            <person name="Kohn T."/>
            <person name="Peeters S.H."/>
            <person name="Heuer A."/>
            <person name="Rast P."/>
            <person name="Oberbeckmann S."/>
            <person name="Bunk B."/>
            <person name="Jeske O."/>
            <person name="Meyerdierks A."/>
            <person name="Storesund J.E."/>
            <person name="Kallscheuer N."/>
            <person name="Luecker S."/>
            <person name="Lage O.M."/>
            <person name="Pohl T."/>
            <person name="Merkel B.J."/>
            <person name="Hornburger P."/>
            <person name="Mueller R.-W."/>
            <person name="Bruemmer F."/>
            <person name="Labrenz M."/>
            <person name="Spormann A.M."/>
            <person name="Op den Camp H."/>
            <person name="Overmann J."/>
            <person name="Amann R."/>
            <person name="Jetten M.S.M."/>
            <person name="Mascher T."/>
            <person name="Medema M.H."/>
            <person name="Devos D.P."/>
            <person name="Kaster A.-K."/>
            <person name="Ovreas L."/>
            <person name="Rohde M."/>
            <person name="Galperin M.Y."/>
            <person name="Jogler C."/>
        </authorList>
    </citation>
    <scope>NUCLEOTIDE SEQUENCE [LARGE SCALE GENOMIC DNA]</scope>
    <source>
        <strain evidence="2 3">ElP</strain>
    </source>
</reference>
<accession>A0A518HB77</accession>
<gene>
    <name evidence="2" type="ORF">ElP_60630</name>
</gene>
<evidence type="ECO:0008006" key="4">
    <source>
        <dbReference type="Google" id="ProtNLM"/>
    </source>
</evidence>
<dbReference type="KEGG" id="tpla:ElP_60630"/>
<dbReference type="AlphaFoldDB" id="A0A518HB77"/>
<dbReference type="OrthoDB" id="292220at2"/>
<dbReference type="NCBIfam" id="TIGR02608">
    <property type="entry name" value="delta_60_rpt"/>
    <property type="match status" value="6"/>
</dbReference>
<dbReference type="SUPFAM" id="SSF69318">
    <property type="entry name" value="Integrin alpha N-terminal domain"/>
    <property type="match status" value="1"/>
</dbReference>
<feature type="region of interest" description="Disordered" evidence="1">
    <location>
        <begin position="1"/>
        <end position="24"/>
    </location>
</feature>
<protein>
    <recommendedName>
        <fullName evidence="4">FG-GAP repeat protein</fullName>
    </recommendedName>
</protein>
<keyword evidence="3" id="KW-1185">Reference proteome</keyword>
<dbReference type="PANTHER" id="PTHR42754">
    <property type="entry name" value="ENDOGLUCANASE"/>
    <property type="match status" value="1"/>
</dbReference>
<sequence length="1184" mass="120154">MDASTIGPPPGLRQGPRPGRRRHRAPELVASVERLEARLPLDGSLDPGFGRVDLPGRATVEVAGLAEVAGVAALGDDGLVVAGTVGRLGNDDFAVVRLDADGRPDPSFGSGGVATIGFDLGGGDDVDDRARAVLVRPDGQILVVGQVERPGGQLDFAVVRLDADGRPDPSFGPGGDGRVVVGFDLGPVLAERDDVATALAVDADGSIVVVGQVDDVGDENDFGILRLDADGRPDPGFGDDGRAVVGFDLGPGAPTRDDNASAVAIRADGSVLVAGPVMTADGHADFGVARLDARGLPVPSFGPSGDGRVVIGFDLGELPMDRDDLPAALASQPDGRILVAGTVDVAGAGSRFGLVRLLDDGSPDVSFGVAGRVDHPVGAGALAFASALALQPDGRILVAGTARDSDGDSDFGAIRLDPSGRPDVGFGDGGLALIRFDLGPRPLDNDRARGAVLDPAGRLVVAGRVDDGVGGSVVGVARLRTESGPPVFLRLGPVAPSPRNVPVDTVALRFSGPIDPIGLLDGLVLLRDGGVVPLGDGVGVEPVAEGPGDYRILGLGPLTGLDGSYLLTVDASSARDPAGNPGVGTLTVAFRVDATGPRLDRLGPVDPSPRATPVESVEVAFSEAVAPESVLDGSLSLSLSRGGEVVPLGPGVTIEPVAGAPARFRILGLGDATGIDGLYELTAEASGVRDPLGNVGSGRISVGFVVDRTAPRLVSVEQPDPSRRRRGVESLRVEFSEPIDPSLLLDAARLSRGGEVVPLGPGATIEPEPGLAGAYRLQGLGGATSGRGAYELVVDATAVRDPAGNPGVGSGSARFSVRPRAVPADYDGDFISDLATFAVVDGVGRFEIRRSSDGAVRVVELGGPGSFPIDGDYDGDGTTDPAVFGYSPDLGFSVLQYIRSSDGGHRASPFGGPFDFPIGGDYDGDGVTDLAVFGYSPDNGFSRYAVVYSSGRASLTLPFGGIRDFPVVGDYDGDGADDPAVFGFSPVNGFSRFGVVFSGGRPTLTQPFGGPDDVPVAGDYDGDGVTDLAVFGDSPIDGSSRFGVLHSSGRPTLMLPFGGPADVPVGGDYDGDGVTDLAVFGYSPDNGFSRFGIIPSIGAPTRTEPFGGPGTIALPPFSGLFRVQGGVEEAASRSEGLGSAARRAAPFVIPDAPEGRPRPIPSGRWAGLFDLALEHLGGPGPLGT</sequence>
<dbReference type="EMBL" id="CP036426">
    <property type="protein sequence ID" value="QDV38114.1"/>
    <property type="molecule type" value="Genomic_DNA"/>
</dbReference>
<organism evidence="2 3">
    <name type="scientific">Tautonia plasticadhaerens</name>
    <dbReference type="NCBI Taxonomy" id="2527974"/>
    <lineage>
        <taxon>Bacteria</taxon>
        <taxon>Pseudomonadati</taxon>
        <taxon>Planctomycetota</taxon>
        <taxon>Planctomycetia</taxon>
        <taxon>Isosphaerales</taxon>
        <taxon>Isosphaeraceae</taxon>
        <taxon>Tautonia</taxon>
    </lineage>
</organism>
<dbReference type="InterPro" id="IPR028994">
    <property type="entry name" value="Integrin_alpha_N"/>
</dbReference>
<evidence type="ECO:0000313" key="3">
    <source>
        <dbReference type="Proteomes" id="UP000317835"/>
    </source>
</evidence>
<dbReference type="Pfam" id="PF17164">
    <property type="entry name" value="DUF5122"/>
    <property type="match status" value="5"/>
</dbReference>
<name>A0A518HB77_9BACT</name>
<dbReference type="Gene3D" id="2.80.10.50">
    <property type="match status" value="3"/>
</dbReference>
<dbReference type="Proteomes" id="UP000317835">
    <property type="component" value="Chromosome"/>
</dbReference>
<dbReference type="PANTHER" id="PTHR42754:SF1">
    <property type="entry name" value="LIPOPROTEIN"/>
    <property type="match status" value="1"/>
</dbReference>
<dbReference type="InterPro" id="IPR013431">
    <property type="entry name" value="Delta_60_rpt"/>
</dbReference>
<evidence type="ECO:0000256" key="1">
    <source>
        <dbReference type="SAM" id="MobiDB-lite"/>
    </source>
</evidence>